<dbReference type="InterPro" id="IPR036513">
    <property type="entry name" value="STAS_dom_sf"/>
</dbReference>
<dbReference type="Pfam" id="PF01740">
    <property type="entry name" value="STAS"/>
    <property type="match status" value="1"/>
</dbReference>
<evidence type="ECO:0000256" key="1">
    <source>
        <dbReference type="ARBA" id="ARBA00009013"/>
    </source>
</evidence>
<feature type="domain" description="STAS" evidence="3">
    <location>
        <begin position="27"/>
        <end position="123"/>
    </location>
</feature>
<evidence type="ECO:0000313" key="4">
    <source>
        <dbReference type="EMBL" id="KAA9153893.1"/>
    </source>
</evidence>
<protein>
    <recommendedName>
        <fullName evidence="2">Anti-sigma factor antagonist</fullName>
    </recommendedName>
</protein>
<comment type="similarity">
    <text evidence="1 2">Belongs to the anti-sigma-factor antagonist family.</text>
</comment>
<comment type="caution">
    <text evidence="4">The sequence shown here is derived from an EMBL/GenBank/DDBJ whole genome shotgun (WGS) entry which is preliminary data.</text>
</comment>
<dbReference type="SUPFAM" id="SSF52091">
    <property type="entry name" value="SpoIIaa-like"/>
    <property type="match status" value="1"/>
</dbReference>
<organism evidence="4 5">
    <name type="scientific">Amycolatopsis acidicola</name>
    <dbReference type="NCBI Taxonomy" id="2596893"/>
    <lineage>
        <taxon>Bacteria</taxon>
        <taxon>Bacillati</taxon>
        <taxon>Actinomycetota</taxon>
        <taxon>Actinomycetes</taxon>
        <taxon>Pseudonocardiales</taxon>
        <taxon>Pseudonocardiaceae</taxon>
        <taxon>Amycolatopsis</taxon>
    </lineage>
</organism>
<dbReference type="PANTHER" id="PTHR33495:SF2">
    <property type="entry name" value="ANTI-SIGMA FACTOR ANTAGONIST TM_1081-RELATED"/>
    <property type="match status" value="1"/>
</dbReference>
<reference evidence="4" key="1">
    <citation type="submission" date="2019-09" db="EMBL/GenBank/DDBJ databases">
        <authorList>
            <person name="Teo W.F.A."/>
            <person name="Duangmal K."/>
        </authorList>
    </citation>
    <scope>NUCLEOTIDE SEQUENCE [LARGE SCALE GENOMIC DNA]</scope>
    <source>
        <strain evidence="4">K81G1</strain>
    </source>
</reference>
<dbReference type="PROSITE" id="PS50801">
    <property type="entry name" value="STAS"/>
    <property type="match status" value="1"/>
</dbReference>
<gene>
    <name evidence="4" type="ORF">FPZ12_033465</name>
</gene>
<proteinExistence type="inferred from homology"/>
<dbReference type="NCBIfam" id="TIGR00377">
    <property type="entry name" value="ant_ant_sig"/>
    <property type="match status" value="1"/>
</dbReference>
<dbReference type="AlphaFoldDB" id="A0A5N0USS0"/>
<name>A0A5N0USS0_9PSEU</name>
<dbReference type="Gene3D" id="3.30.750.24">
    <property type="entry name" value="STAS domain"/>
    <property type="match status" value="1"/>
</dbReference>
<evidence type="ECO:0000313" key="5">
    <source>
        <dbReference type="Proteomes" id="UP000319769"/>
    </source>
</evidence>
<sequence length="129" mass="13443">MREQFGPSRQDPQAGPLLRLEVRHPGPDITVIAVGGEVDLLTAPRLDACLAEELASGCGELILDLSHVEFLGAAGLEVIARAARGCERAQLVCGPRVARVLALTGLAGGITVHDTVEVAEKTAKTRAGD</sequence>
<dbReference type="CDD" id="cd07043">
    <property type="entry name" value="STAS_anti-anti-sigma_factors"/>
    <property type="match status" value="1"/>
</dbReference>
<dbReference type="EMBL" id="VMNW02000071">
    <property type="protein sequence ID" value="KAA9153893.1"/>
    <property type="molecule type" value="Genomic_DNA"/>
</dbReference>
<keyword evidence="5" id="KW-1185">Reference proteome</keyword>
<dbReference type="Proteomes" id="UP000319769">
    <property type="component" value="Unassembled WGS sequence"/>
</dbReference>
<evidence type="ECO:0000259" key="3">
    <source>
        <dbReference type="PROSITE" id="PS50801"/>
    </source>
</evidence>
<dbReference type="GO" id="GO:0043856">
    <property type="term" value="F:anti-sigma factor antagonist activity"/>
    <property type="evidence" value="ECO:0007669"/>
    <property type="project" value="InterPro"/>
</dbReference>
<accession>A0A5N0USS0</accession>
<dbReference type="PANTHER" id="PTHR33495">
    <property type="entry name" value="ANTI-SIGMA FACTOR ANTAGONIST TM_1081-RELATED-RELATED"/>
    <property type="match status" value="1"/>
</dbReference>
<evidence type="ECO:0000256" key="2">
    <source>
        <dbReference type="RuleBase" id="RU003749"/>
    </source>
</evidence>
<dbReference type="OrthoDB" id="5194587at2"/>
<dbReference type="InterPro" id="IPR002645">
    <property type="entry name" value="STAS_dom"/>
</dbReference>
<dbReference type="InterPro" id="IPR003658">
    <property type="entry name" value="Anti-sigma_ant"/>
</dbReference>
<dbReference type="RefSeq" id="WP_144758293.1">
    <property type="nucleotide sequence ID" value="NZ_VMNW02000071.1"/>
</dbReference>